<organism evidence="1 2">
    <name type="scientific">Brenneria alni</name>
    <dbReference type="NCBI Taxonomy" id="71656"/>
    <lineage>
        <taxon>Bacteria</taxon>
        <taxon>Pseudomonadati</taxon>
        <taxon>Pseudomonadota</taxon>
        <taxon>Gammaproteobacteria</taxon>
        <taxon>Enterobacterales</taxon>
        <taxon>Pectobacteriaceae</taxon>
        <taxon>Brenneria</taxon>
    </lineage>
</organism>
<dbReference type="EMBL" id="MJLZ01000088">
    <property type="protein sequence ID" value="RLM17773.1"/>
    <property type="molecule type" value="Genomic_DNA"/>
</dbReference>
<proteinExistence type="predicted"/>
<comment type="caution">
    <text evidence="1">The sequence shown here is derived from an EMBL/GenBank/DDBJ whole genome shotgun (WGS) entry which is preliminary data.</text>
</comment>
<sequence length="68" mass="7216">MSLISYDGLPDDSLLNIAVTPIIQNTRTCVGKQIAAMIHDLLAGVDPQQIQVLWQPAIGQGDTDCAPA</sequence>
<keyword evidence="2" id="KW-1185">Reference proteome</keyword>
<evidence type="ECO:0000313" key="1">
    <source>
        <dbReference type="EMBL" id="RLM17773.1"/>
    </source>
</evidence>
<name>A0A421DIX9_9GAMM</name>
<gene>
    <name evidence="1" type="ORF">BIY29_18935</name>
</gene>
<dbReference type="AlphaFoldDB" id="A0A421DIX9"/>
<accession>A0A421DIX9</accession>
<evidence type="ECO:0000313" key="2">
    <source>
        <dbReference type="Proteomes" id="UP000285648"/>
    </source>
</evidence>
<reference evidence="1 2" key="1">
    <citation type="submission" date="2016-09" db="EMBL/GenBank/DDBJ databases">
        <authorList>
            <person name="Doonan J."/>
            <person name="Pachebat J.A."/>
            <person name="Golyshin P.N."/>
            <person name="Denman S."/>
            <person name="Mcdonald J.E."/>
        </authorList>
    </citation>
    <scope>NUCLEOTIDE SEQUENCE [LARGE SCALE GENOMIC DNA]</scope>
    <source>
        <strain evidence="1 2">NCPPB 3934</strain>
    </source>
</reference>
<protein>
    <submittedName>
        <fullName evidence="1">Transcriptional regulator</fullName>
    </submittedName>
</protein>
<dbReference type="Proteomes" id="UP000285648">
    <property type="component" value="Unassembled WGS sequence"/>
</dbReference>